<reference evidence="2" key="1">
    <citation type="submission" date="2018-03" db="EMBL/GenBank/DDBJ databases">
        <authorList>
            <person name="Sun L."/>
            <person name="Liu H."/>
            <person name="Chen W."/>
            <person name="Huang K."/>
            <person name="Liu W."/>
            <person name="Gao X."/>
        </authorList>
    </citation>
    <scope>NUCLEOTIDE SEQUENCE [LARGE SCALE GENOMIC DNA]</scope>
    <source>
        <strain evidence="2">SH9</strain>
    </source>
</reference>
<organism evidence="1 2">
    <name type="scientific">Alsobacter soli</name>
    <dbReference type="NCBI Taxonomy" id="2109933"/>
    <lineage>
        <taxon>Bacteria</taxon>
        <taxon>Pseudomonadati</taxon>
        <taxon>Pseudomonadota</taxon>
        <taxon>Alphaproteobacteria</taxon>
        <taxon>Hyphomicrobiales</taxon>
        <taxon>Alsobacteraceae</taxon>
        <taxon>Alsobacter</taxon>
    </lineage>
</organism>
<sequence length="265" mass="30496">MHKAFVPFVFTEIAITRRQLDAIPKHHREMFLASCLAANDIGATWRMLLQARSEATSSLIKLITSQVYISLARNLSSQCVEFLKSLVSYGDKLNRAEDQLIKARVAQILEKYRRGDLHDLAVRLRHEMTNHYSRAGVGRHVERFPPEHVFRIVLHDLVGNSNYMIGEEVGVFGLIREKGERDFDALVQWAHECSGELMDFQQALAIDLFERFVPDLEACKREVPVESDLVFGADRRLPLFFRVDRAKHSSSDGRFRGSTRQRRSK</sequence>
<protein>
    <submittedName>
        <fullName evidence="1">Uncharacterized protein</fullName>
    </submittedName>
</protein>
<accession>A0A2T1HWH4</accession>
<proteinExistence type="predicted"/>
<evidence type="ECO:0000313" key="1">
    <source>
        <dbReference type="EMBL" id="PSC05940.1"/>
    </source>
</evidence>
<dbReference type="EMBL" id="PVZS01000005">
    <property type="protein sequence ID" value="PSC05940.1"/>
    <property type="molecule type" value="Genomic_DNA"/>
</dbReference>
<dbReference type="RefSeq" id="WP_106335779.1">
    <property type="nucleotide sequence ID" value="NZ_PVZS01000005.1"/>
</dbReference>
<dbReference type="AlphaFoldDB" id="A0A2T1HWH4"/>
<name>A0A2T1HWH4_9HYPH</name>
<comment type="caution">
    <text evidence="1">The sequence shown here is derived from an EMBL/GenBank/DDBJ whole genome shotgun (WGS) entry which is preliminary data.</text>
</comment>
<keyword evidence="2" id="KW-1185">Reference proteome</keyword>
<dbReference type="Proteomes" id="UP000239772">
    <property type="component" value="Unassembled WGS sequence"/>
</dbReference>
<gene>
    <name evidence="1" type="ORF">SLNSH_06065</name>
</gene>
<evidence type="ECO:0000313" key="2">
    <source>
        <dbReference type="Proteomes" id="UP000239772"/>
    </source>
</evidence>